<name>A0A8J5XVC6_DIALT</name>
<organism evidence="2 3">
    <name type="scientific">Diacronema lutheri</name>
    <name type="common">Unicellular marine alga</name>
    <name type="synonym">Monochrysis lutheri</name>
    <dbReference type="NCBI Taxonomy" id="2081491"/>
    <lineage>
        <taxon>Eukaryota</taxon>
        <taxon>Haptista</taxon>
        <taxon>Haptophyta</taxon>
        <taxon>Pavlovophyceae</taxon>
        <taxon>Pavlovales</taxon>
        <taxon>Pavlovaceae</taxon>
        <taxon>Diacronema</taxon>
    </lineage>
</organism>
<keyword evidence="3" id="KW-1185">Reference proteome</keyword>
<feature type="region of interest" description="Disordered" evidence="1">
    <location>
        <begin position="189"/>
        <end position="242"/>
    </location>
</feature>
<dbReference type="AlphaFoldDB" id="A0A8J5XVC6"/>
<evidence type="ECO:0000313" key="3">
    <source>
        <dbReference type="Proteomes" id="UP000751190"/>
    </source>
</evidence>
<dbReference type="OMA" id="DERVWMQ"/>
<gene>
    <name evidence="2" type="ORF">KFE25_000510</name>
</gene>
<dbReference type="Proteomes" id="UP000751190">
    <property type="component" value="Unassembled WGS sequence"/>
</dbReference>
<sequence>MAESMVVLAQKLQGLCPLAAPDVLPVPSTSAAALSALLGRGAADADALRRLIDAAVVAHEAERGEPAGLVLRWRVDAEHLCFVLEGCRVAPKRIAELLDTRAAIVNFASRGANVASADAAAAALARANGARLGGAVDERVWMQECYAVAYAMKVVANNLGPWTYDAAPAEPARGADAPNADRVRAMLAAGGREGEAAGAPRRAATAKKRSRAQPDHATAATGATPSPREMRKGARHVTAAAP</sequence>
<feature type="compositionally biased region" description="Low complexity" evidence="1">
    <location>
        <begin position="189"/>
        <end position="203"/>
    </location>
</feature>
<evidence type="ECO:0000313" key="2">
    <source>
        <dbReference type="EMBL" id="KAG8467194.1"/>
    </source>
</evidence>
<proteinExistence type="predicted"/>
<accession>A0A8J5XVC6</accession>
<reference evidence="2" key="1">
    <citation type="submission" date="2021-05" db="EMBL/GenBank/DDBJ databases">
        <title>The genome of the haptophyte Pavlova lutheri (Diacronema luteri, Pavlovales) - a model for lipid biosynthesis in eukaryotic algae.</title>
        <authorList>
            <person name="Hulatt C.J."/>
            <person name="Posewitz M.C."/>
        </authorList>
    </citation>
    <scope>NUCLEOTIDE SEQUENCE</scope>
    <source>
        <strain evidence="2">NIVA-4/92</strain>
    </source>
</reference>
<dbReference type="EMBL" id="JAGTXO010000006">
    <property type="protein sequence ID" value="KAG8467194.1"/>
    <property type="molecule type" value="Genomic_DNA"/>
</dbReference>
<evidence type="ECO:0000256" key="1">
    <source>
        <dbReference type="SAM" id="MobiDB-lite"/>
    </source>
</evidence>
<protein>
    <submittedName>
        <fullName evidence="2">Uncharacterized protein</fullName>
    </submittedName>
</protein>
<comment type="caution">
    <text evidence="2">The sequence shown here is derived from an EMBL/GenBank/DDBJ whole genome shotgun (WGS) entry which is preliminary data.</text>
</comment>